<dbReference type="InterPro" id="IPR014006">
    <property type="entry name" value="Succ_Dhase_FrdA_Gneg"/>
</dbReference>
<accession>A0A217EDD4</accession>
<dbReference type="Proteomes" id="UP000243463">
    <property type="component" value="Unassembled WGS sequence"/>
</dbReference>
<dbReference type="PANTHER" id="PTHR11632:SF51">
    <property type="entry name" value="SUCCINATE DEHYDROGENASE [UBIQUINONE] FLAVOPROTEIN SUBUNIT, MITOCHONDRIAL"/>
    <property type="match status" value="1"/>
</dbReference>
<evidence type="ECO:0000256" key="3">
    <source>
        <dbReference type="ARBA" id="ARBA00004894"/>
    </source>
</evidence>
<comment type="catalytic activity">
    <reaction evidence="13">
        <text>a quinone + succinate = fumarate + a quinol</text>
        <dbReference type="Rhea" id="RHEA:40523"/>
        <dbReference type="ChEBI" id="CHEBI:24646"/>
        <dbReference type="ChEBI" id="CHEBI:29806"/>
        <dbReference type="ChEBI" id="CHEBI:30031"/>
        <dbReference type="ChEBI" id="CHEBI:132124"/>
        <dbReference type="EC" id="1.3.5.1"/>
    </reaction>
</comment>
<dbReference type="GO" id="GO:0009061">
    <property type="term" value="P:anaerobic respiration"/>
    <property type="evidence" value="ECO:0007669"/>
    <property type="project" value="TreeGrafter"/>
</dbReference>
<dbReference type="InterPro" id="IPR030664">
    <property type="entry name" value="SdhA/FrdA/AprA"/>
</dbReference>
<feature type="domain" description="Fumarate reductase/succinate dehydrogenase flavoprotein-like C-terminal" evidence="16">
    <location>
        <begin position="497"/>
        <end position="632"/>
    </location>
</feature>
<dbReference type="PIRSF" id="PIRSF000171">
    <property type="entry name" value="SDHA_APRA_LASPO"/>
    <property type="match status" value="1"/>
</dbReference>
<evidence type="ECO:0000256" key="11">
    <source>
        <dbReference type="ARBA" id="ARBA00023002"/>
    </source>
</evidence>
<comment type="subcellular location">
    <subcellularLocation>
        <location evidence="2">Cell inner membrane</location>
        <topology evidence="2">Peripheral membrane protein</topology>
        <orientation evidence="2">Cytoplasmic side</orientation>
    </subcellularLocation>
</comment>
<evidence type="ECO:0000259" key="16">
    <source>
        <dbReference type="Pfam" id="PF02910"/>
    </source>
</evidence>
<dbReference type="InterPro" id="IPR037099">
    <property type="entry name" value="Fum_R/Succ_DH_flav-like_C_sf"/>
</dbReference>
<dbReference type="Gene3D" id="3.50.50.60">
    <property type="entry name" value="FAD/NAD(P)-binding domain"/>
    <property type="match status" value="1"/>
</dbReference>
<dbReference type="EC" id="1.3.5.1" evidence="5"/>
<dbReference type="Pfam" id="PF00890">
    <property type="entry name" value="FAD_binding_2"/>
    <property type="match status" value="1"/>
</dbReference>
<keyword evidence="18" id="KW-1185">Reference proteome</keyword>
<dbReference type="GO" id="GO:0008177">
    <property type="term" value="F:succinate dehydrogenase (quinone) activity"/>
    <property type="evidence" value="ECO:0007669"/>
    <property type="project" value="UniProtKB-EC"/>
</dbReference>
<evidence type="ECO:0000256" key="12">
    <source>
        <dbReference type="ARBA" id="ARBA00023136"/>
    </source>
</evidence>
<dbReference type="SUPFAM" id="SSF51905">
    <property type="entry name" value="FAD/NAD(P)-binding domain"/>
    <property type="match status" value="1"/>
</dbReference>
<dbReference type="AlphaFoldDB" id="A0A217EDD4"/>
<comment type="pathway">
    <text evidence="3">Carbohydrate metabolism; tricarboxylic acid cycle; fumarate from succinate (bacterial route): step 1/1.</text>
</comment>
<dbReference type="SUPFAM" id="SSF46977">
    <property type="entry name" value="Succinate dehydrogenase/fumarate reductase flavoprotein C-terminal domain"/>
    <property type="match status" value="1"/>
</dbReference>
<dbReference type="PROSITE" id="PS00504">
    <property type="entry name" value="FRD_SDH_FAD_BINDING"/>
    <property type="match status" value="1"/>
</dbReference>
<dbReference type="Pfam" id="PF02910">
    <property type="entry name" value="Succ_DH_flav_C"/>
    <property type="match status" value="1"/>
</dbReference>
<dbReference type="OrthoDB" id="9806724at2"/>
<keyword evidence="8" id="KW-0285">Flavoprotein</keyword>
<name>A0A217EDD4_9GAMM</name>
<evidence type="ECO:0000256" key="2">
    <source>
        <dbReference type="ARBA" id="ARBA00004515"/>
    </source>
</evidence>
<evidence type="ECO:0000256" key="7">
    <source>
        <dbReference type="ARBA" id="ARBA00022448"/>
    </source>
</evidence>
<sequence>MGDTHPKENYSNIRNLTFDTVIVGGGGSGMRAAYQLAQAGLKVAVLTKVFPTRSHTVAAQGGIGASLGNMQEDNWHYHFYDTVKGSDWLGDQDAIEFMCREAPKVVYELEHLGMPFDRNSDGTIYQRPFGGHSANYGEKAVPRACAAADRTGHALLHTLYQSNVKMGTQFFVEWIALDLIRNDAGDVLGVTAYDQETGDIAAFQAKTTLFATGGAGRVYRASTNAYINTGDGLGMAARAGIPLQDMEFWQFHPTGVAGAGVLLTEGCRGEGAILRNKDGEPFMERYAPTLKDLAPRDFVSRSMDQEIKEGRGCGPNGDYILLDMTHLGADTIMKRLPSVFEIGKKFANVDITKQAIPVVPTIHYQMGGIPTNIHGQVVVPVPQSEQDSEFAAGYEVEKDEYSSNSTRNFTQPVKGFYAIGECSCVSVHGANRLGTNSLLDLVVFGKAAGEHIIDYVTKHHGDEYVPLPTDALAETLQRIQILDDSTTGENAQDVADAIRDIVQKHAGVFRTQALLDEGVKQILAIAPRVKNIHLKDKSKVFNTARIEALEVENLYEAAKATLISAAARKECRGAHTVVDYELPADHPTYSYGRRDDEWMKHTLWYSADNRLEYKPVRYKPLTVDPIQPKPRTF</sequence>
<keyword evidence="11" id="KW-0560">Oxidoreductase</keyword>
<evidence type="ECO:0000313" key="17">
    <source>
        <dbReference type="EMBL" id="SNQ28282.1"/>
    </source>
</evidence>
<evidence type="ECO:0000256" key="9">
    <source>
        <dbReference type="ARBA" id="ARBA00022827"/>
    </source>
</evidence>
<dbReference type="Gene3D" id="4.10.80.40">
    <property type="entry name" value="succinate dehydrogenase protein domain"/>
    <property type="match status" value="1"/>
</dbReference>
<dbReference type="SUPFAM" id="SSF56425">
    <property type="entry name" value="Succinate dehydrogenase/fumarate reductase flavoprotein, catalytic domain"/>
    <property type="match status" value="1"/>
</dbReference>
<keyword evidence="10" id="KW-0249">Electron transport</keyword>
<dbReference type="FunFam" id="3.90.700.10:FF:000001">
    <property type="entry name" value="Mitochondrial succinate dehydrogenase flavoprotein subunit"/>
    <property type="match status" value="1"/>
</dbReference>
<dbReference type="InterPro" id="IPR015939">
    <property type="entry name" value="Fum_Rdtase/Succ_DH_flav-like_C"/>
</dbReference>
<evidence type="ECO:0000256" key="1">
    <source>
        <dbReference type="ARBA" id="ARBA00001974"/>
    </source>
</evidence>
<evidence type="ECO:0000256" key="4">
    <source>
        <dbReference type="ARBA" id="ARBA00008040"/>
    </source>
</evidence>
<comment type="cofactor">
    <cofactor evidence="1">
        <name>FAD</name>
        <dbReference type="ChEBI" id="CHEBI:57692"/>
    </cofactor>
</comment>
<proteinExistence type="inferred from homology"/>
<dbReference type="GO" id="GO:0009055">
    <property type="term" value="F:electron transfer activity"/>
    <property type="evidence" value="ECO:0007669"/>
    <property type="project" value="TreeGrafter"/>
</dbReference>
<evidence type="ECO:0000256" key="14">
    <source>
        <dbReference type="PIRSR" id="PIRSR000171-1"/>
    </source>
</evidence>
<evidence type="ECO:0000256" key="5">
    <source>
        <dbReference type="ARBA" id="ARBA00012792"/>
    </source>
</evidence>
<dbReference type="PANTHER" id="PTHR11632">
    <property type="entry name" value="SUCCINATE DEHYDROGENASE 2 FLAVOPROTEIN SUBUNIT"/>
    <property type="match status" value="1"/>
</dbReference>
<evidence type="ECO:0000256" key="10">
    <source>
        <dbReference type="ARBA" id="ARBA00022982"/>
    </source>
</evidence>
<organism evidence="17 18">
    <name type="scientific">Acinetobacter apis</name>
    <dbReference type="NCBI Taxonomy" id="1229165"/>
    <lineage>
        <taxon>Bacteria</taxon>
        <taxon>Pseudomonadati</taxon>
        <taxon>Pseudomonadota</taxon>
        <taxon>Gammaproteobacteria</taxon>
        <taxon>Moraxellales</taxon>
        <taxon>Moraxellaceae</taxon>
        <taxon>Acinetobacter</taxon>
    </lineage>
</organism>
<reference evidence="18" key="1">
    <citation type="submission" date="2017-06" db="EMBL/GenBank/DDBJ databases">
        <authorList>
            <person name="Varghese N."/>
            <person name="Submissions S."/>
        </authorList>
    </citation>
    <scope>NUCLEOTIDE SEQUENCE [LARGE SCALE GENOMIC DNA]</scope>
    <source>
        <strain evidence="18">ANC 5114</strain>
    </source>
</reference>
<dbReference type="InterPro" id="IPR036188">
    <property type="entry name" value="FAD/NAD-bd_sf"/>
</dbReference>
<evidence type="ECO:0000256" key="6">
    <source>
        <dbReference type="ARBA" id="ARBA00019965"/>
    </source>
</evidence>
<dbReference type="PRINTS" id="PR00411">
    <property type="entry name" value="PNDRDTASEI"/>
</dbReference>
<keyword evidence="12" id="KW-0472">Membrane</keyword>
<dbReference type="InterPro" id="IPR003952">
    <property type="entry name" value="FRD_SDH_FAD_BS"/>
</dbReference>
<dbReference type="InterPro" id="IPR027477">
    <property type="entry name" value="Succ_DH/fumarate_Rdtase_cat_sf"/>
</dbReference>
<dbReference type="GO" id="GO:0050660">
    <property type="term" value="F:flavin adenine dinucleotide binding"/>
    <property type="evidence" value="ECO:0007669"/>
    <property type="project" value="InterPro"/>
</dbReference>
<dbReference type="GO" id="GO:0005886">
    <property type="term" value="C:plasma membrane"/>
    <property type="evidence" value="ECO:0007669"/>
    <property type="project" value="UniProtKB-SubCell"/>
</dbReference>
<evidence type="ECO:0000313" key="18">
    <source>
        <dbReference type="Proteomes" id="UP000243463"/>
    </source>
</evidence>
<protein>
    <recommendedName>
        <fullName evidence="6">Succinate dehydrogenase flavoprotein subunit</fullName>
        <ecNumber evidence="5">1.3.5.1</ecNumber>
    </recommendedName>
</protein>
<dbReference type="EMBL" id="FZLN01000001">
    <property type="protein sequence ID" value="SNQ28282.1"/>
    <property type="molecule type" value="Genomic_DNA"/>
</dbReference>
<evidence type="ECO:0000256" key="8">
    <source>
        <dbReference type="ARBA" id="ARBA00022630"/>
    </source>
</evidence>
<dbReference type="GO" id="GO:0022900">
    <property type="term" value="P:electron transport chain"/>
    <property type="evidence" value="ECO:0007669"/>
    <property type="project" value="InterPro"/>
</dbReference>
<feature type="domain" description="FAD-dependent oxidoreductase 2 FAD-binding" evidence="15">
    <location>
        <begin position="19"/>
        <end position="438"/>
    </location>
</feature>
<dbReference type="Gene3D" id="1.20.58.100">
    <property type="entry name" value="Fumarate reductase/succinate dehydrogenase flavoprotein-like, C-terminal domain"/>
    <property type="match status" value="1"/>
</dbReference>
<dbReference type="NCBIfam" id="TIGR01812">
    <property type="entry name" value="sdhA_frdA_Gneg"/>
    <property type="match status" value="1"/>
</dbReference>
<dbReference type="Gene3D" id="3.90.700.10">
    <property type="entry name" value="Succinate dehydrogenase/fumarate reductase flavoprotein, catalytic domain"/>
    <property type="match status" value="1"/>
</dbReference>
<feature type="active site" description="Proton acceptor" evidence="14">
    <location>
        <position position="296"/>
    </location>
</feature>
<evidence type="ECO:0000256" key="13">
    <source>
        <dbReference type="ARBA" id="ARBA00049220"/>
    </source>
</evidence>
<keyword evidence="7" id="KW-0813">Transport</keyword>
<dbReference type="RefSeq" id="WP_088822283.1">
    <property type="nucleotide sequence ID" value="NZ_FZLN01000001.1"/>
</dbReference>
<gene>
    <name evidence="17" type="ORF">SAMN05444584_0196</name>
</gene>
<evidence type="ECO:0000259" key="15">
    <source>
        <dbReference type="Pfam" id="PF00890"/>
    </source>
</evidence>
<dbReference type="FunFam" id="1.20.58.100:FF:000001">
    <property type="entry name" value="Succinate dehydrogenase flavoprotein subunit (SdhA)"/>
    <property type="match status" value="1"/>
</dbReference>
<dbReference type="InterPro" id="IPR003953">
    <property type="entry name" value="FAD-dep_OxRdtase_2_FAD-bd"/>
</dbReference>
<comment type="similarity">
    <text evidence="4">Belongs to the FAD-dependent oxidoreductase 2 family. FRD/SDH subfamily.</text>
</comment>
<keyword evidence="9" id="KW-0274">FAD</keyword>